<organism evidence="7 8">
    <name type="scientific">Vreelandella subglaciescola</name>
    <dbReference type="NCBI Taxonomy" id="29571"/>
    <lineage>
        <taxon>Bacteria</taxon>
        <taxon>Pseudomonadati</taxon>
        <taxon>Pseudomonadota</taxon>
        <taxon>Gammaproteobacteria</taxon>
        <taxon>Oceanospirillales</taxon>
        <taxon>Halomonadaceae</taxon>
        <taxon>Vreelandella</taxon>
    </lineage>
</organism>
<dbReference type="EMBL" id="LT670847">
    <property type="protein sequence ID" value="SHM24560.1"/>
    <property type="molecule type" value="Genomic_DNA"/>
</dbReference>
<evidence type="ECO:0000256" key="1">
    <source>
        <dbReference type="ARBA" id="ARBA00022490"/>
    </source>
</evidence>
<feature type="binding site" evidence="6">
    <location>
        <position position="92"/>
    </location>
    <ligand>
        <name>S-adenosyl-L-methionine</name>
        <dbReference type="ChEBI" id="CHEBI:59789"/>
    </ligand>
</feature>
<dbReference type="NCBIfam" id="TIGR00138">
    <property type="entry name" value="rsmG_gidB"/>
    <property type="match status" value="1"/>
</dbReference>
<comment type="function">
    <text evidence="6">Specifically methylates the N7 position of guanine in position 527 of 16S rRNA.</text>
</comment>
<evidence type="ECO:0000256" key="3">
    <source>
        <dbReference type="ARBA" id="ARBA00022603"/>
    </source>
</evidence>
<name>A0A1M7H7V7_9GAMM</name>
<dbReference type="InterPro" id="IPR003682">
    <property type="entry name" value="rRNA_ssu_MeTfrase_G"/>
</dbReference>
<keyword evidence="3 6" id="KW-0489">Methyltransferase</keyword>
<feature type="binding site" evidence="6">
    <location>
        <begin position="143"/>
        <end position="144"/>
    </location>
    <ligand>
        <name>S-adenosyl-L-methionine</name>
        <dbReference type="ChEBI" id="CHEBI:59789"/>
    </ligand>
</feature>
<feature type="binding site" evidence="6">
    <location>
        <position position="97"/>
    </location>
    <ligand>
        <name>S-adenosyl-L-methionine</name>
        <dbReference type="ChEBI" id="CHEBI:59789"/>
    </ligand>
</feature>
<dbReference type="Proteomes" id="UP000190911">
    <property type="component" value="Chromosome I"/>
</dbReference>
<dbReference type="Gene3D" id="3.40.50.150">
    <property type="entry name" value="Vaccinia Virus protein VP39"/>
    <property type="match status" value="1"/>
</dbReference>
<keyword evidence="5 6" id="KW-0949">S-adenosyl-L-methionine</keyword>
<keyword evidence="1 6" id="KW-0963">Cytoplasm</keyword>
<dbReference type="STRING" id="29571.SAMN05878437_1954"/>
<comment type="catalytic activity">
    <reaction evidence="6">
        <text>guanosine(527) in 16S rRNA + S-adenosyl-L-methionine = N(7)-methylguanosine(527) in 16S rRNA + S-adenosyl-L-homocysteine</text>
        <dbReference type="Rhea" id="RHEA:42732"/>
        <dbReference type="Rhea" id="RHEA-COMP:10209"/>
        <dbReference type="Rhea" id="RHEA-COMP:10210"/>
        <dbReference type="ChEBI" id="CHEBI:57856"/>
        <dbReference type="ChEBI" id="CHEBI:59789"/>
        <dbReference type="ChEBI" id="CHEBI:74269"/>
        <dbReference type="ChEBI" id="CHEBI:74480"/>
        <dbReference type="EC" id="2.1.1.170"/>
    </reaction>
</comment>
<keyword evidence="2 6" id="KW-0698">rRNA processing</keyword>
<dbReference type="OrthoDB" id="9808773at2"/>
<protein>
    <recommendedName>
        <fullName evidence="6">Ribosomal RNA small subunit methyltransferase G</fullName>
        <ecNumber evidence="6">2.1.1.170</ecNumber>
    </recommendedName>
    <alternativeName>
        <fullName evidence="6">16S rRNA 7-methylguanosine methyltransferase</fullName>
        <shortName evidence="6">16S rRNA m7G methyltransferase</shortName>
    </alternativeName>
</protein>
<dbReference type="Pfam" id="PF02527">
    <property type="entry name" value="GidB"/>
    <property type="match status" value="1"/>
</dbReference>
<evidence type="ECO:0000313" key="7">
    <source>
        <dbReference type="EMBL" id="SHM24560.1"/>
    </source>
</evidence>
<dbReference type="GO" id="GO:0070043">
    <property type="term" value="F:rRNA (guanine-N7-)-methyltransferase activity"/>
    <property type="evidence" value="ECO:0007669"/>
    <property type="project" value="UniProtKB-UniRule"/>
</dbReference>
<reference evidence="7 8" key="1">
    <citation type="submission" date="2016-11" db="EMBL/GenBank/DDBJ databases">
        <authorList>
            <person name="Jaros S."/>
            <person name="Januszkiewicz K."/>
            <person name="Wedrychowicz H."/>
        </authorList>
    </citation>
    <scope>NUCLEOTIDE SEQUENCE [LARGE SCALE GENOMIC DNA]</scope>
    <source>
        <strain evidence="7 8">ACAM 12</strain>
    </source>
</reference>
<dbReference type="FunCoup" id="A0A1M7H7V7">
    <property type="interactions" value="516"/>
</dbReference>
<dbReference type="InterPro" id="IPR029063">
    <property type="entry name" value="SAM-dependent_MTases_sf"/>
</dbReference>
<evidence type="ECO:0000256" key="5">
    <source>
        <dbReference type="ARBA" id="ARBA00022691"/>
    </source>
</evidence>
<evidence type="ECO:0000313" key="8">
    <source>
        <dbReference type="Proteomes" id="UP000190911"/>
    </source>
</evidence>
<accession>A0A1M7H7V7</accession>
<comment type="subcellular location">
    <subcellularLocation>
        <location evidence="6">Cytoplasm</location>
    </subcellularLocation>
</comment>
<dbReference type="SUPFAM" id="SSF53335">
    <property type="entry name" value="S-adenosyl-L-methionine-dependent methyltransferases"/>
    <property type="match status" value="1"/>
</dbReference>
<gene>
    <name evidence="6" type="primary">rsmG</name>
    <name evidence="7" type="ORF">SAMN05878437_1954</name>
</gene>
<dbReference type="RefSeq" id="WP_079553249.1">
    <property type="nucleotide sequence ID" value="NZ_LT670847.1"/>
</dbReference>
<sequence>MSTATQGPSAALIATLPDTVAARLDDGLDALGITADDEQRRRLLGLVALLHKWNRAYNLTAVRDINEMVSRHVLDSAAVMPFIRPTTLLDVGAGPGFPGLVLAILMPELNVTLLDSNGKKVRFQRQAVMELGLDNVTPEQVRVESFEAGGFDQVISRAFASLEDFITLTRQLPAAGGRWLAMKGPGADDELEALPAGVTLAHRHRLDVPFATAERQLLILTP</sequence>
<evidence type="ECO:0000256" key="4">
    <source>
        <dbReference type="ARBA" id="ARBA00022679"/>
    </source>
</evidence>
<keyword evidence="4 6" id="KW-0808">Transferase</keyword>
<dbReference type="PANTHER" id="PTHR31760:SF0">
    <property type="entry name" value="S-ADENOSYL-L-METHIONINE-DEPENDENT METHYLTRANSFERASES SUPERFAMILY PROTEIN"/>
    <property type="match status" value="1"/>
</dbReference>
<proteinExistence type="inferred from homology"/>
<comment type="similarity">
    <text evidence="6">Belongs to the methyltransferase superfamily. RNA methyltransferase RsmG family.</text>
</comment>
<evidence type="ECO:0000256" key="6">
    <source>
        <dbReference type="HAMAP-Rule" id="MF_00074"/>
    </source>
</evidence>
<dbReference type="GO" id="GO:0005829">
    <property type="term" value="C:cytosol"/>
    <property type="evidence" value="ECO:0007669"/>
    <property type="project" value="TreeGrafter"/>
</dbReference>
<evidence type="ECO:0000256" key="2">
    <source>
        <dbReference type="ARBA" id="ARBA00022552"/>
    </source>
</evidence>
<feature type="binding site" evidence="6">
    <location>
        <position position="157"/>
    </location>
    <ligand>
        <name>S-adenosyl-L-methionine</name>
        <dbReference type="ChEBI" id="CHEBI:59789"/>
    </ligand>
</feature>
<dbReference type="PIRSF" id="PIRSF003078">
    <property type="entry name" value="GidB"/>
    <property type="match status" value="1"/>
</dbReference>
<dbReference type="PANTHER" id="PTHR31760">
    <property type="entry name" value="S-ADENOSYL-L-METHIONINE-DEPENDENT METHYLTRANSFERASES SUPERFAMILY PROTEIN"/>
    <property type="match status" value="1"/>
</dbReference>
<dbReference type="InParanoid" id="A0A1M7H7V7"/>
<keyword evidence="8" id="KW-1185">Reference proteome</keyword>
<dbReference type="CDD" id="cd02440">
    <property type="entry name" value="AdoMet_MTases"/>
    <property type="match status" value="1"/>
</dbReference>
<dbReference type="AlphaFoldDB" id="A0A1M7H7V7"/>
<dbReference type="HAMAP" id="MF_00074">
    <property type="entry name" value="16SrRNA_methyltr_G"/>
    <property type="match status" value="1"/>
</dbReference>
<comment type="caution">
    <text evidence="6">Lacks conserved residue(s) required for the propagation of feature annotation.</text>
</comment>
<dbReference type="EC" id="2.1.1.170" evidence="6"/>